<dbReference type="EMBL" id="JARAOO010000005">
    <property type="protein sequence ID" value="KAJ7968277.1"/>
    <property type="molecule type" value="Genomic_DNA"/>
</dbReference>
<keyword evidence="1" id="KW-0479">Metal-binding</keyword>
<feature type="domain" description="Non-haem dioxygenase N-terminal" evidence="5">
    <location>
        <begin position="57"/>
        <end position="162"/>
    </location>
</feature>
<dbReference type="Pfam" id="PF14226">
    <property type="entry name" value="DIOX_N"/>
    <property type="match status" value="1"/>
</dbReference>
<evidence type="ECO:0000256" key="3">
    <source>
        <dbReference type="ARBA" id="ARBA00023004"/>
    </source>
</evidence>
<evidence type="ECO:0000259" key="5">
    <source>
        <dbReference type="Pfam" id="PF14226"/>
    </source>
</evidence>
<gene>
    <name evidence="6" type="ORF">O6P43_012406</name>
</gene>
<evidence type="ECO:0000313" key="6">
    <source>
        <dbReference type="EMBL" id="KAJ7968277.1"/>
    </source>
</evidence>
<dbReference type="KEGG" id="qsa:O6P43_012406"/>
<dbReference type="InterPro" id="IPR026992">
    <property type="entry name" value="DIOX_N"/>
</dbReference>
<dbReference type="AlphaFoldDB" id="A0AAD7PUV6"/>
<keyword evidence="2" id="KW-0847">Vitamin C</keyword>
<proteinExistence type="predicted"/>
<protein>
    <submittedName>
        <fullName evidence="6">Protein DMR6-LIKE OXYGENASE 2 like</fullName>
    </submittedName>
</protein>
<dbReference type="InterPro" id="IPR050295">
    <property type="entry name" value="Plant_2OG-oxidoreductases"/>
</dbReference>
<evidence type="ECO:0000313" key="7">
    <source>
        <dbReference type="Proteomes" id="UP001163823"/>
    </source>
</evidence>
<dbReference type="Gene3D" id="2.60.120.330">
    <property type="entry name" value="B-lactam Antibiotic, Isopenicillin N Synthase, Chain"/>
    <property type="match status" value="2"/>
</dbReference>
<dbReference type="InterPro" id="IPR027443">
    <property type="entry name" value="IPNS-like_sf"/>
</dbReference>
<dbReference type="SUPFAM" id="SSF51197">
    <property type="entry name" value="Clavaminate synthase-like"/>
    <property type="match status" value="1"/>
</dbReference>
<name>A0AAD7PUV6_QUISA</name>
<dbReference type="InterPro" id="IPR044861">
    <property type="entry name" value="IPNS-like_FE2OG_OXY"/>
</dbReference>
<evidence type="ECO:0000256" key="2">
    <source>
        <dbReference type="ARBA" id="ARBA00022896"/>
    </source>
</evidence>
<evidence type="ECO:0000256" key="1">
    <source>
        <dbReference type="ARBA" id="ARBA00022723"/>
    </source>
</evidence>
<sequence length="278" mass="30610">MASAASEIGQGSNLLLHSTKRSIKALSESPDLTSIPSSYAFITNPGEVVSDPHDDPLPIIDYSLLISGTPDQRSKAIHDLGKACEEWGFFMVVNHDIPKTLMEKMFVEVFGFFNLTEEEKQEYAGKHVLDPIRCGTSFNSSVEKVFFWRDFLKIFVHPEFHSPDKPAGFRETCEQESGSTVNAIPNCLVVNVSDHIEILSNGKYKSVLHKAVVSSKATRISIAVANGPSGDTFVVPAAELVKKESNPAAYVGMKYKEYLGLQQSNQLDGKSALDRVRI</sequence>
<evidence type="ECO:0000259" key="4">
    <source>
        <dbReference type="Pfam" id="PF03171"/>
    </source>
</evidence>
<dbReference type="PANTHER" id="PTHR47991">
    <property type="entry name" value="OXOGLUTARATE/IRON-DEPENDENT DIOXYGENASE"/>
    <property type="match status" value="1"/>
</dbReference>
<keyword evidence="3" id="KW-0408">Iron</keyword>
<dbReference type="GO" id="GO:0031418">
    <property type="term" value="F:L-ascorbic acid binding"/>
    <property type="evidence" value="ECO:0007669"/>
    <property type="project" value="UniProtKB-KW"/>
</dbReference>
<organism evidence="6 7">
    <name type="scientific">Quillaja saponaria</name>
    <name type="common">Soap bark tree</name>
    <dbReference type="NCBI Taxonomy" id="32244"/>
    <lineage>
        <taxon>Eukaryota</taxon>
        <taxon>Viridiplantae</taxon>
        <taxon>Streptophyta</taxon>
        <taxon>Embryophyta</taxon>
        <taxon>Tracheophyta</taxon>
        <taxon>Spermatophyta</taxon>
        <taxon>Magnoliopsida</taxon>
        <taxon>eudicotyledons</taxon>
        <taxon>Gunneridae</taxon>
        <taxon>Pentapetalae</taxon>
        <taxon>rosids</taxon>
        <taxon>fabids</taxon>
        <taxon>Fabales</taxon>
        <taxon>Quillajaceae</taxon>
        <taxon>Quillaja</taxon>
    </lineage>
</organism>
<dbReference type="Proteomes" id="UP001163823">
    <property type="component" value="Chromosome 5"/>
</dbReference>
<comment type="caution">
    <text evidence="6">The sequence shown here is derived from an EMBL/GenBank/DDBJ whole genome shotgun (WGS) entry which is preliminary data.</text>
</comment>
<feature type="domain" description="Isopenicillin N synthase-like Fe(2+) 2OG dioxygenase" evidence="4">
    <location>
        <begin position="174"/>
        <end position="224"/>
    </location>
</feature>
<accession>A0AAD7PUV6</accession>
<keyword evidence="7" id="KW-1185">Reference proteome</keyword>
<reference evidence="6" key="1">
    <citation type="journal article" date="2023" name="Science">
        <title>Elucidation of the pathway for biosynthesis of saponin adjuvants from the soapbark tree.</title>
        <authorList>
            <person name="Reed J."/>
            <person name="Orme A."/>
            <person name="El-Demerdash A."/>
            <person name="Owen C."/>
            <person name="Martin L.B.B."/>
            <person name="Misra R.C."/>
            <person name="Kikuchi S."/>
            <person name="Rejzek M."/>
            <person name="Martin A.C."/>
            <person name="Harkess A."/>
            <person name="Leebens-Mack J."/>
            <person name="Louveau T."/>
            <person name="Stephenson M.J."/>
            <person name="Osbourn A."/>
        </authorList>
    </citation>
    <scope>NUCLEOTIDE SEQUENCE</scope>
    <source>
        <strain evidence="6">S10</strain>
    </source>
</reference>
<dbReference type="GO" id="GO:0046872">
    <property type="term" value="F:metal ion binding"/>
    <property type="evidence" value="ECO:0007669"/>
    <property type="project" value="UniProtKB-KW"/>
</dbReference>
<dbReference type="Pfam" id="PF03171">
    <property type="entry name" value="2OG-FeII_Oxy"/>
    <property type="match status" value="1"/>
</dbReference>